<evidence type="ECO:0000256" key="2">
    <source>
        <dbReference type="ARBA" id="ARBA00006434"/>
    </source>
</evidence>
<keyword evidence="5 14" id="KW-0812">Transmembrane</keyword>
<feature type="transmembrane region" description="Helical" evidence="14">
    <location>
        <begin position="252"/>
        <end position="274"/>
    </location>
</feature>
<dbReference type="AlphaFoldDB" id="A0A1Q2MCW7"/>
<dbReference type="GO" id="GO:0005886">
    <property type="term" value="C:plasma membrane"/>
    <property type="evidence" value="ECO:0007669"/>
    <property type="project" value="UniProtKB-SubCell"/>
</dbReference>
<dbReference type="InterPro" id="IPR001734">
    <property type="entry name" value="Na/solute_symporter"/>
</dbReference>
<dbReference type="KEGG" id="pbas:SMSP2_00887"/>
<evidence type="ECO:0000256" key="11">
    <source>
        <dbReference type="ARBA" id="ARBA00023201"/>
    </source>
</evidence>
<evidence type="ECO:0000256" key="10">
    <source>
        <dbReference type="ARBA" id="ARBA00023136"/>
    </source>
</evidence>
<evidence type="ECO:0000313" key="16">
    <source>
        <dbReference type="Proteomes" id="UP000188181"/>
    </source>
</evidence>
<evidence type="ECO:0000313" key="15">
    <source>
        <dbReference type="EMBL" id="AQQ70535.1"/>
    </source>
</evidence>
<evidence type="ECO:0000256" key="4">
    <source>
        <dbReference type="ARBA" id="ARBA00022475"/>
    </source>
</evidence>
<feature type="transmembrane region" description="Helical" evidence="14">
    <location>
        <begin position="500"/>
        <end position="525"/>
    </location>
</feature>
<keyword evidence="4" id="KW-1003">Cell membrane</keyword>
<keyword evidence="10 14" id="KW-0472">Membrane</keyword>
<comment type="catalytic activity">
    <reaction evidence="12">
        <text>L-proline(in) + Na(+)(in) = L-proline(out) + Na(+)(out)</text>
        <dbReference type="Rhea" id="RHEA:28967"/>
        <dbReference type="ChEBI" id="CHEBI:29101"/>
        <dbReference type="ChEBI" id="CHEBI:60039"/>
    </reaction>
</comment>
<evidence type="ECO:0000256" key="6">
    <source>
        <dbReference type="ARBA" id="ARBA00022847"/>
    </source>
</evidence>
<feature type="transmembrane region" description="Helical" evidence="14">
    <location>
        <begin position="294"/>
        <end position="313"/>
    </location>
</feature>
<feature type="transmembrane region" description="Helical" evidence="14">
    <location>
        <begin position="422"/>
        <end position="440"/>
    </location>
</feature>
<keyword evidence="3" id="KW-0813">Transport</keyword>
<dbReference type="EMBL" id="CP019646">
    <property type="protein sequence ID" value="AQQ70535.1"/>
    <property type="molecule type" value="Genomic_DNA"/>
</dbReference>
<keyword evidence="9" id="KW-0406">Ion transport</keyword>
<feature type="transmembrane region" description="Helical" evidence="14">
    <location>
        <begin position="43"/>
        <end position="63"/>
    </location>
</feature>
<dbReference type="Gene3D" id="1.20.1730.10">
    <property type="entry name" value="Sodium/glucose cotransporter"/>
    <property type="match status" value="1"/>
</dbReference>
<evidence type="ECO:0000256" key="3">
    <source>
        <dbReference type="ARBA" id="ARBA00022448"/>
    </source>
</evidence>
<feature type="transmembrane region" description="Helical" evidence="14">
    <location>
        <begin position="532"/>
        <end position="550"/>
    </location>
</feature>
<keyword evidence="16" id="KW-1185">Reference proteome</keyword>
<dbReference type="InterPro" id="IPR038377">
    <property type="entry name" value="Na/Glc_symporter_sf"/>
</dbReference>
<feature type="transmembrane region" description="Helical" evidence="14">
    <location>
        <begin position="6"/>
        <end position="23"/>
    </location>
</feature>
<feature type="transmembrane region" description="Helical" evidence="14">
    <location>
        <begin position="197"/>
        <end position="218"/>
    </location>
</feature>
<dbReference type="GO" id="GO:0015293">
    <property type="term" value="F:symporter activity"/>
    <property type="evidence" value="ECO:0007669"/>
    <property type="project" value="UniProtKB-KW"/>
</dbReference>
<feature type="transmembrane region" description="Helical" evidence="14">
    <location>
        <begin position="664"/>
        <end position="687"/>
    </location>
</feature>
<comment type="subcellular location">
    <subcellularLocation>
        <location evidence="1">Cell membrane</location>
        <topology evidence="1">Multi-pass membrane protein</topology>
    </subcellularLocation>
</comment>
<keyword evidence="7 14" id="KW-1133">Transmembrane helix</keyword>
<feature type="transmembrane region" description="Helical" evidence="14">
    <location>
        <begin position="75"/>
        <end position="98"/>
    </location>
</feature>
<feature type="transmembrane region" description="Helical" evidence="14">
    <location>
        <begin position="475"/>
        <end position="494"/>
    </location>
</feature>
<dbReference type="InterPro" id="IPR050277">
    <property type="entry name" value="Sodium:Solute_Symporter"/>
</dbReference>
<feature type="transmembrane region" description="Helical" evidence="14">
    <location>
        <begin position="598"/>
        <end position="618"/>
    </location>
</feature>
<keyword evidence="11" id="KW-0739">Sodium transport</keyword>
<proteinExistence type="inferred from homology"/>
<feature type="transmembrane region" description="Helical" evidence="14">
    <location>
        <begin position="119"/>
        <end position="139"/>
    </location>
</feature>
<organism evidence="15 16">
    <name type="scientific">Limihaloglobus sulfuriphilus</name>
    <dbReference type="NCBI Taxonomy" id="1851148"/>
    <lineage>
        <taxon>Bacteria</taxon>
        <taxon>Pseudomonadati</taxon>
        <taxon>Planctomycetota</taxon>
        <taxon>Phycisphaerae</taxon>
        <taxon>Sedimentisphaerales</taxon>
        <taxon>Sedimentisphaeraceae</taxon>
        <taxon>Limihaloglobus</taxon>
    </lineage>
</organism>
<feature type="transmembrane region" description="Helical" evidence="14">
    <location>
        <begin position="169"/>
        <end position="191"/>
    </location>
</feature>
<dbReference type="PANTHER" id="PTHR48086:SF3">
    <property type="entry name" value="SODIUM_PROLINE SYMPORTER"/>
    <property type="match status" value="1"/>
</dbReference>
<sequence>MSLFNWSIVALFLAFLTACAVYTKRFSKTVESFLAAERCGGRYMISVSNGMAGLGVISLMYFFQINYDTGFASNWWLMVSGLYGPVAVLLALSGWVIYRYRQTRAMTLPEFFEMRYSRSFRVFAGLVAFTSGILNFGIFPSIGSRFFIFFCDLPFSFSIPGIDWEISTYAFLMVALLAISVFFTFIGGQIAVMFTDFVQGVFTTLVFAVVIGYLFYAFSKTEIAETLLAAPAGHSLVNPFDIGKDANFNPSFYFIAIFMDFYLLLAWQGSAGYNCCAKNPHEAKMAKVLEPWKLRAILPVLLVFLPIAVHVYTEHDNYSSEAMEVKGVTTHRVQTKLKEYALDRNTRWEDYELLSTLDVAESDVLTGLYRKMEDGFVEQDYSSVPALAEKTTEQVGQLAQLYHDKTDEITSQIRLPLVIGKIIPFWLRGLFCAAMLAAFISTHNTYLHSWGAMFMQDVVLPFKKKKVNQKQHLKLLRLAIIGVSVYVFVFSLSFTHSQRIMMYCQITASIFFGGAGTVIIGGLYWKKGTNKAAWLAMACGLLLSIFGIITTQSGLSAIDSAVQMPFWQGLSSFLAKINCNEAFWGLIRFIYSLNSQQFLFMTCCVCILIYIVTSLLTCRTNFNMDKLLHRGRYAVEGDQSESFLAKDTVLTRLGFSRSFTKGDYIIATVSLIWPFVWLAVFILGAVYRKRISDQLWFEFWYYWMWGMYILGLIITVWLTFGGIRDMKDFIKQLKSLSDN</sequence>
<dbReference type="PANTHER" id="PTHR48086">
    <property type="entry name" value="SODIUM/PROLINE SYMPORTER-RELATED"/>
    <property type="match status" value="1"/>
</dbReference>
<gene>
    <name evidence="15" type="ORF">SMSP2_00887</name>
</gene>
<reference evidence="16" key="1">
    <citation type="submission" date="2017-02" db="EMBL/GenBank/DDBJ databases">
        <title>Comparative genomics and description of representatives of a novel lineage of planctomycetes thriving in anoxic sediments.</title>
        <authorList>
            <person name="Spring S."/>
            <person name="Bunk B."/>
            <person name="Sproer C."/>
        </authorList>
    </citation>
    <scope>NUCLEOTIDE SEQUENCE [LARGE SCALE GENOMIC DNA]</scope>
    <source>
        <strain evidence="16">SM-Chi-D1</strain>
    </source>
</reference>
<protein>
    <submittedName>
        <fullName evidence="15">Putative transporter</fullName>
    </submittedName>
</protein>
<dbReference type="Pfam" id="PF00474">
    <property type="entry name" value="SSF"/>
    <property type="match status" value="1"/>
</dbReference>
<evidence type="ECO:0000256" key="7">
    <source>
        <dbReference type="ARBA" id="ARBA00022989"/>
    </source>
</evidence>
<evidence type="ECO:0000256" key="8">
    <source>
        <dbReference type="ARBA" id="ARBA00023053"/>
    </source>
</evidence>
<comment type="similarity">
    <text evidence="2 13">Belongs to the sodium:solute symporter (SSF) (TC 2.A.21) family.</text>
</comment>
<evidence type="ECO:0000256" key="12">
    <source>
        <dbReference type="ARBA" id="ARBA00033708"/>
    </source>
</evidence>
<dbReference type="Proteomes" id="UP000188181">
    <property type="component" value="Chromosome"/>
</dbReference>
<evidence type="ECO:0000256" key="14">
    <source>
        <dbReference type="SAM" id="Phobius"/>
    </source>
</evidence>
<name>A0A1Q2MCW7_9BACT</name>
<keyword evidence="6" id="KW-0769">Symport</keyword>
<evidence type="ECO:0000256" key="13">
    <source>
        <dbReference type="RuleBase" id="RU362091"/>
    </source>
</evidence>
<dbReference type="GO" id="GO:0006814">
    <property type="term" value="P:sodium ion transport"/>
    <property type="evidence" value="ECO:0007669"/>
    <property type="project" value="UniProtKB-KW"/>
</dbReference>
<evidence type="ECO:0000256" key="5">
    <source>
        <dbReference type="ARBA" id="ARBA00022692"/>
    </source>
</evidence>
<feature type="transmembrane region" description="Helical" evidence="14">
    <location>
        <begin position="699"/>
        <end position="723"/>
    </location>
</feature>
<keyword evidence="8" id="KW-0915">Sodium</keyword>
<accession>A0A1Q2MCW7</accession>
<evidence type="ECO:0000256" key="9">
    <source>
        <dbReference type="ARBA" id="ARBA00023065"/>
    </source>
</evidence>
<evidence type="ECO:0000256" key="1">
    <source>
        <dbReference type="ARBA" id="ARBA00004651"/>
    </source>
</evidence>
<dbReference type="STRING" id="1851148.SMSP2_00887"/>